<reference evidence="11" key="2">
    <citation type="submission" date="2020-09" db="EMBL/GenBank/DDBJ databases">
        <authorList>
            <person name="Sun Q."/>
            <person name="Zhou Y."/>
        </authorList>
    </citation>
    <scope>NUCLEOTIDE SEQUENCE</scope>
    <source>
        <strain evidence="11">CGMCC 1.15179</strain>
    </source>
</reference>
<keyword evidence="4" id="KW-0963">Cytoplasm</keyword>
<dbReference type="PANTHER" id="PTHR33540:SF2">
    <property type="entry name" value="TRNA THREONYLCARBAMOYLADENOSINE BIOSYNTHESIS PROTEIN TSAE"/>
    <property type="match status" value="1"/>
</dbReference>
<keyword evidence="12" id="KW-1185">Reference proteome</keyword>
<keyword evidence="7" id="KW-0547">Nucleotide-binding</keyword>
<proteinExistence type="inferred from homology"/>
<keyword evidence="9" id="KW-0460">Magnesium</keyword>
<dbReference type="NCBIfam" id="TIGR00150">
    <property type="entry name" value="T6A_YjeE"/>
    <property type="match status" value="1"/>
</dbReference>
<gene>
    <name evidence="11" type="primary">tsaE</name>
    <name evidence="11" type="ORF">GCM10011571_27760</name>
</gene>
<evidence type="ECO:0000256" key="5">
    <source>
        <dbReference type="ARBA" id="ARBA00022694"/>
    </source>
</evidence>
<evidence type="ECO:0000256" key="8">
    <source>
        <dbReference type="ARBA" id="ARBA00022840"/>
    </source>
</evidence>
<evidence type="ECO:0000256" key="6">
    <source>
        <dbReference type="ARBA" id="ARBA00022723"/>
    </source>
</evidence>
<evidence type="ECO:0000256" key="9">
    <source>
        <dbReference type="ARBA" id="ARBA00022842"/>
    </source>
</evidence>
<dbReference type="GO" id="GO:0002949">
    <property type="term" value="P:tRNA threonylcarbamoyladenosine modification"/>
    <property type="evidence" value="ECO:0007669"/>
    <property type="project" value="InterPro"/>
</dbReference>
<organism evidence="11 12">
    <name type="scientific">Marinithermofilum abyssi</name>
    <dbReference type="NCBI Taxonomy" id="1571185"/>
    <lineage>
        <taxon>Bacteria</taxon>
        <taxon>Bacillati</taxon>
        <taxon>Bacillota</taxon>
        <taxon>Bacilli</taxon>
        <taxon>Bacillales</taxon>
        <taxon>Thermoactinomycetaceae</taxon>
        <taxon>Marinithermofilum</taxon>
    </lineage>
</organism>
<evidence type="ECO:0000313" key="12">
    <source>
        <dbReference type="Proteomes" id="UP000625210"/>
    </source>
</evidence>
<dbReference type="PANTHER" id="PTHR33540">
    <property type="entry name" value="TRNA THREONYLCARBAMOYLADENOSINE BIOSYNTHESIS PROTEIN TSAE"/>
    <property type="match status" value="1"/>
</dbReference>
<dbReference type="RefSeq" id="WP_188648487.1">
    <property type="nucleotide sequence ID" value="NZ_BMHQ01000010.1"/>
</dbReference>
<evidence type="ECO:0000256" key="2">
    <source>
        <dbReference type="ARBA" id="ARBA00007599"/>
    </source>
</evidence>
<dbReference type="Gene3D" id="3.40.50.300">
    <property type="entry name" value="P-loop containing nucleotide triphosphate hydrolases"/>
    <property type="match status" value="1"/>
</dbReference>
<keyword evidence="8" id="KW-0067">ATP-binding</keyword>
<evidence type="ECO:0000256" key="4">
    <source>
        <dbReference type="ARBA" id="ARBA00022490"/>
    </source>
</evidence>
<dbReference type="GO" id="GO:0046872">
    <property type="term" value="F:metal ion binding"/>
    <property type="evidence" value="ECO:0007669"/>
    <property type="project" value="UniProtKB-KW"/>
</dbReference>
<evidence type="ECO:0000256" key="1">
    <source>
        <dbReference type="ARBA" id="ARBA00004496"/>
    </source>
</evidence>
<reference evidence="11" key="1">
    <citation type="journal article" date="2014" name="Int. J. Syst. Evol. Microbiol.">
        <title>Complete genome sequence of Corynebacterium casei LMG S-19264T (=DSM 44701T), isolated from a smear-ripened cheese.</title>
        <authorList>
            <consortium name="US DOE Joint Genome Institute (JGI-PGF)"/>
            <person name="Walter F."/>
            <person name="Albersmeier A."/>
            <person name="Kalinowski J."/>
            <person name="Ruckert C."/>
        </authorList>
    </citation>
    <scope>NUCLEOTIDE SEQUENCE</scope>
    <source>
        <strain evidence="11">CGMCC 1.15179</strain>
    </source>
</reference>
<dbReference type="InterPro" id="IPR003442">
    <property type="entry name" value="T6A_TsaE"/>
</dbReference>
<dbReference type="Pfam" id="PF02367">
    <property type="entry name" value="TsaE"/>
    <property type="match status" value="1"/>
</dbReference>
<dbReference type="GO" id="GO:0005737">
    <property type="term" value="C:cytoplasm"/>
    <property type="evidence" value="ECO:0007669"/>
    <property type="project" value="UniProtKB-SubCell"/>
</dbReference>
<evidence type="ECO:0000313" key="11">
    <source>
        <dbReference type="EMBL" id="GGE24099.1"/>
    </source>
</evidence>
<name>A0A8J2YE43_9BACL</name>
<evidence type="ECO:0000256" key="7">
    <source>
        <dbReference type="ARBA" id="ARBA00022741"/>
    </source>
</evidence>
<sequence length="157" mass="17955">MEEQQQACRYVTHTPEETKELGRQLGERLQPGDVIALEGDLGAGKTTFSQGVALGMGIERPIDSPTFTLIHEYYDGRIPFYHMDAYRLESAEEELGWDEYFYGDGAVLVEWASRIAPWLPEDITWIRLKYADDGRLITIEAPPEKRERLCVQGGFNR</sequence>
<comment type="caution">
    <text evidence="11">The sequence shown here is derived from an EMBL/GenBank/DDBJ whole genome shotgun (WGS) entry which is preliminary data.</text>
</comment>
<dbReference type="GO" id="GO:0005524">
    <property type="term" value="F:ATP binding"/>
    <property type="evidence" value="ECO:0007669"/>
    <property type="project" value="UniProtKB-KW"/>
</dbReference>
<dbReference type="InterPro" id="IPR027417">
    <property type="entry name" value="P-loop_NTPase"/>
</dbReference>
<evidence type="ECO:0000256" key="3">
    <source>
        <dbReference type="ARBA" id="ARBA00019010"/>
    </source>
</evidence>
<protein>
    <recommendedName>
        <fullName evidence="3">tRNA threonylcarbamoyladenosine biosynthesis protein TsaE</fullName>
    </recommendedName>
    <alternativeName>
        <fullName evidence="10">t(6)A37 threonylcarbamoyladenosine biosynthesis protein TsaE</fullName>
    </alternativeName>
</protein>
<comment type="subcellular location">
    <subcellularLocation>
        <location evidence="1">Cytoplasm</location>
    </subcellularLocation>
</comment>
<dbReference type="EMBL" id="BMHQ01000010">
    <property type="protein sequence ID" value="GGE24099.1"/>
    <property type="molecule type" value="Genomic_DNA"/>
</dbReference>
<accession>A0A8J2YE43</accession>
<keyword evidence="5" id="KW-0819">tRNA processing</keyword>
<keyword evidence="6" id="KW-0479">Metal-binding</keyword>
<comment type="similarity">
    <text evidence="2">Belongs to the TsaE family.</text>
</comment>
<evidence type="ECO:0000256" key="10">
    <source>
        <dbReference type="ARBA" id="ARBA00032441"/>
    </source>
</evidence>
<dbReference type="AlphaFoldDB" id="A0A8J2YE43"/>
<dbReference type="SUPFAM" id="SSF52540">
    <property type="entry name" value="P-loop containing nucleoside triphosphate hydrolases"/>
    <property type="match status" value="1"/>
</dbReference>
<dbReference type="Proteomes" id="UP000625210">
    <property type="component" value="Unassembled WGS sequence"/>
</dbReference>